<accession>A0A543B0C7</accession>
<dbReference type="EMBL" id="VFOW01000001">
    <property type="protein sequence ID" value="TQL78269.1"/>
    <property type="molecule type" value="Genomic_DNA"/>
</dbReference>
<dbReference type="Gene3D" id="3.40.50.1010">
    <property type="entry name" value="5'-nuclease"/>
    <property type="match status" value="1"/>
</dbReference>
<evidence type="ECO:0000313" key="2">
    <source>
        <dbReference type="Proteomes" id="UP000317043"/>
    </source>
</evidence>
<dbReference type="Proteomes" id="UP000317043">
    <property type="component" value="Unassembled WGS sequence"/>
</dbReference>
<reference evidence="1 2" key="1">
    <citation type="submission" date="2019-06" db="EMBL/GenBank/DDBJ databases">
        <title>Sequencing the genomes of 1000 actinobacteria strains.</title>
        <authorList>
            <person name="Klenk H.-P."/>
        </authorList>
    </citation>
    <scope>NUCLEOTIDE SEQUENCE [LARGE SCALE GENOMIC DNA]</scope>
    <source>
        <strain evidence="1 2">DSM 45928</strain>
    </source>
</reference>
<name>A0A543B0C7_9ACTN</name>
<dbReference type="RefSeq" id="WP_142042448.1">
    <property type="nucleotide sequence ID" value="NZ_JBHTGS010000004.1"/>
</dbReference>
<gene>
    <name evidence="1" type="ORF">FB566_3852</name>
</gene>
<evidence type="ECO:0000313" key="1">
    <source>
        <dbReference type="EMBL" id="TQL78269.1"/>
    </source>
</evidence>
<dbReference type="OrthoDB" id="9809421at2"/>
<keyword evidence="2" id="KW-1185">Reference proteome</keyword>
<organism evidence="1 2">
    <name type="scientific">Stackebrandtia endophytica</name>
    <dbReference type="NCBI Taxonomy" id="1496996"/>
    <lineage>
        <taxon>Bacteria</taxon>
        <taxon>Bacillati</taxon>
        <taxon>Actinomycetota</taxon>
        <taxon>Actinomycetes</taxon>
        <taxon>Glycomycetales</taxon>
        <taxon>Glycomycetaceae</taxon>
        <taxon>Stackebrandtia</taxon>
    </lineage>
</organism>
<protein>
    <submittedName>
        <fullName evidence="1">NYN domain-containing protein</fullName>
    </submittedName>
</protein>
<proteinExistence type="predicted"/>
<comment type="caution">
    <text evidence="1">The sequence shown here is derived from an EMBL/GenBank/DDBJ whole genome shotgun (WGS) entry which is preliminary data.</text>
</comment>
<dbReference type="AlphaFoldDB" id="A0A543B0C7"/>
<sequence length="244" mass="26775">MRVGVYIDGYNLYYGGRGLCGRGTAGWRWLNPRQLAEDIVAAHSGWPGAQVSRVVYCTAKIKGGSGTSTAPRDQNAYLRALERANAVDHIEYGNYVNRVAKGPLATAGKKDKPKLVTSGWPIHIQDDTGQSVPDARFMVMVGRREEKGSDVNVAAHLLIDVLSQQVDASVVISNDSDLEFPLRHVRGLVPVGTINPTVRNLAAKLKDDVNRGAGQHWWYRLTASDFKAAQLPNQMGKLQKPTDW</sequence>
<dbReference type="InParanoid" id="A0A543B0C7"/>